<evidence type="ECO:0000313" key="6">
    <source>
        <dbReference type="EMBL" id="KAE8325852.1"/>
    </source>
</evidence>
<dbReference type="PANTHER" id="PTHR46648:SF2">
    <property type="entry name" value="HIT DOMAIN-CONTAINING PROTEIN"/>
    <property type="match status" value="1"/>
</dbReference>
<reference evidence="7" key="1">
    <citation type="submission" date="2019-04" db="EMBL/GenBank/DDBJ databases">
        <title>Friends and foes A comparative genomics studyof 23 Aspergillus species from section Flavi.</title>
        <authorList>
            <consortium name="DOE Joint Genome Institute"/>
            <person name="Kjaerbolling I."/>
            <person name="Vesth T."/>
            <person name="Frisvad J.C."/>
            <person name="Nybo J.L."/>
            <person name="Theobald S."/>
            <person name="Kildgaard S."/>
            <person name="Isbrandt T."/>
            <person name="Kuo A."/>
            <person name="Sato A."/>
            <person name="Lyhne E.K."/>
            <person name="Kogle M.E."/>
            <person name="Wiebenga A."/>
            <person name="Kun R.S."/>
            <person name="Lubbers R.J."/>
            <person name="Makela M.R."/>
            <person name="Barry K."/>
            <person name="Chovatia M."/>
            <person name="Clum A."/>
            <person name="Daum C."/>
            <person name="Haridas S."/>
            <person name="He G."/>
            <person name="LaButti K."/>
            <person name="Lipzen A."/>
            <person name="Mondo S."/>
            <person name="Riley R."/>
            <person name="Salamov A."/>
            <person name="Simmons B.A."/>
            <person name="Magnuson J.K."/>
            <person name="Henrissat B."/>
            <person name="Mortensen U.H."/>
            <person name="Larsen T.O."/>
            <person name="Devries R.P."/>
            <person name="Grigoriev I.V."/>
            <person name="Machida M."/>
            <person name="Baker S.E."/>
            <person name="Andersen M.R."/>
        </authorList>
    </citation>
    <scope>NUCLEOTIDE SEQUENCE [LARGE SCALE GENOMIC DNA]</scope>
    <source>
        <strain evidence="7">CBS 130017</strain>
    </source>
</reference>
<dbReference type="Pfam" id="PF01230">
    <property type="entry name" value="HIT"/>
    <property type="match status" value="1"/>
</dbReference>
<evidence type="ECO:0000256" key="3">
    <source>
        <dbReference type="PROSITE-ProRule" id="PRU00464"/>
    </source>
</evidence>
<name>A0A5N6WZ12_9EURO</name>
<proteinExistence type="predicted"/>
<keyword evidence="7" id="KW-1185">Reference proteome</keyword>
<feature type="region of interest" description="Disordered" evidence="4">
    <location>
        <begin position="25"/>
        <end position="54"/>
    </location>
</feature>
<dbReference type="Proteomes" id="UP000325945">
    <property type="component" value="Unassembled WGS sequence"/>
</dbReference>
<feature type="compositionally biased region" description="Polar residues" evidence="4">
    <location>
        <begin position="27"/>
        <end position="54"/>
    </location>
</feature>
<dbReference type="Gene3D" id="3.30.428.10">
    <property type="entry name" value="HIT-like"/>
    <property type="match status" value="1"/>
</dbReference>
<dbReference type="InterPro" id="IPR036265">
    <property type="entry name" value="HIT-like_sf"/>
</dbReference>
<feature type="active site" description="Tele-AMP-histidine intermediate" evidence="1">
    <location>
        <position position="146"/>
    </location>
</feature>
<protein>
    <submittedName>
        <fullName evidence="6">HIT-like domain-containing protein</fullName>
    </submittedName>
</protein>
<evidence type="ECO:0000256" key="4">
    <source>
        <dbReference type="SAM" id="MobiDB-lite"/>
    </source>
</evidence>
<accession>A0A5N6WZ12</accession>
<dbReference type="PROSITE" id="PS51084">
    <property type="entry name" value="HIT_2"/>
    <property type="match status" value="1"/>
</dbReference>
<gene>
    <name evidence="6" type="ORF">BDV39DRAFT_206497</name>
</gene>
<feature type="short sequence motif" description="Histidine triad motif" evidence="2 3">
    <location>
        <begin position="144"/>
        <end position="148"/>
    </location>
</feature>
<dbReference type="AlphaFoldDB" id="A0A5N6WZ12"/>
<dbReference type="SUPFAM" id="SSF54197">
    <property type="entry name" value="HIT-like"/>
    <property type="match status" value="1"/>
</dbReference>
<dbReference type="PRINTS" id="PR00332">
    <property type="entry name" value="HISTRIAD"/>
</dbReference>
<feature type="domain" description="HIT" evidence="5">
    <location>
        <begin position="46"/>
        <end position="159"/>
    </location>
</feature>
<dbReference type="PANTHER" id="PTHR46648">
    <property type="entry name" value="HIT FAMILY PROTEIN 1"/>
    <property type="match status" value="1"/>
</dbReference>
<sequence>MSTPSSCPFCNIASTYPPIYPTTFTPENNCPNSPNTKKPYTSPISLPDSSDPTQPTAHLILSTKHVLAFLDIMPLTRGHVLVIPRTHYEKLGDVDIKVSRELGQWLPILSRVVMRTIFSEDDSSDWNWNVVQNNGIRAAQQVPHAHFHIIPRPSSNPAANAARASFVMFGRGQREELDDDEGEELAGLLRGELAREVLRVREMGVDLEGEVYGDDRRRVKGKL</sequence>
<dbReference type="InterPro" id="IPR011146">
    <property type="entry name" value="HIT-like"/>
</dbReference>
<dbReference type="EMBL" id="ML741804">
    <property type="protein sequence ID" value="KAE8325852.1"/>
    <property type="molecule type" value="Genomic_DNA"/>
</dbReference>
<organism evidence="6 7">
    <name type="scientific">Aspergillus sergii</name>
    <dbReference type="NCBI Taxonomy" id="1034303"/>
    <lineage>
        <taxon>Eukaryota</taxon>
        <taxon>Fungi</taxon>
        <taxon>Dikarya</taxon>
        <taxon>Ascomycota</taxon>
        <taxon>Pezizomycotina</taxon>
        <taxon>Eurotiomycetes</taxon>
        <taxon>Eurotiomycetidae</taxon>
        <taxon>Eurotiales</taxon>
        <taxon>Aspergillaceae</taxon>
        <taxon>Aspergillus</taxon>
        <taxon>Aspergillus subgen. Circumdati</taxon>
    </lineage>
</organism>
<dbReference type="GO" id="GO:0009117">
    <property type="term" value="P:nucleotide metabolic process"/>
    <property type="evidence" value="ECO:0007669"/>
    <property type="project" value="TreeGrafter"/>
</dbReference>
<evidence type="ECO:0000256" key="1">
    <source>
        <dbReference type="PIRSR" id="PIRSR601310-1"/>
    </source>
</evidence>
<evidence type="ECO:0000259" key="5">
    <source>
        <dbReference type="PROSITE" id="PS51084"/>
    </source>
</evidence>
<evidence type="ECO:0000256" key="2">
    <source>
        <dbReference type="PIRSR" id="PIRSR601310-3"/>
    </source>
</evidence>
<dbReference type="InterPro" id="IPR001310">
    <property type="entry name" value="Histidine_triad_HIT"/>
</dbReference>
<dbReference type="GO" id="GO:0003824">
    <property type="term" value="F:catalytic activity"/>
    <property type="evidence" value="ECO:0007669"/>
    <property type="project" value="InterPro"/>
</dbReference>
<evidence type="ECO:0000313" key="7">
    <source>
        <dbReference type="Proteomes" id="UP000325945"/>
    </source>
</evidence>